<keyword evidence="1" id="KW-0472">Membrane</keyword>
<gene>
    <name evidence="2" type="ORF">JNB61_16685</name>
</gene>
<protein>
    <recommendedName>
        <fullName evidence="4">DUF1761 domain-containing protein</fullName>
    </recommendedName>
</protein>
<keyword evidence="1" id="KW-1133">Transmembrane helix</keyword>
<feature type="transmembrane region" description="Helical" evidence="1">
    <location>
        <begin position="74"/>
        <end position="91"/>
    </location>
</feature>
<evidence type="ECO:0008006" key="4">
    <source>
        <dbReference type="Google" id="ProtNLM"/>
    </source>
</evidence>
<feature type="transmembrane region" description="Helical" evidence="1">
    <location>
        <begin position="52"/>
        <end position="68"/>
    </location>
</feature>
<feature type="transmembrane region" description="Helical" evidence="1">
    <location>
        <begin position="12"/>
        <end position="31"/>
    </location>
</feature>
<feature type="transmembrane region" description="Helical" evidence="1">
    <location>
        <begin position="111"/>
        <end position="132"/>
    </location>
</feature>
<proteinExistence type="predicted"/>
<evidence type="ECO:0000313" key="2">
    <source>
        <dbReference type="EMBL" id="MBW9111411.1"/>
    </source>
</evidence>
<dbReference type="Proteomes" id="UP000777440">
    <property type="component" value="Unassembled WGS sequence"/>
</dbReference>
<keyword evidence="3" id="KW-1185">Reference proteome</keyword>
<organism evidence="2 3">
    <name type="scientific">Microbacterium ureisolvens</name>
    <dbReference type="NCBI Taxonomy" id="2781186"/>
    <lineage>
        <taxon>Bacteria</taxon>
        <taxon>Bacillati</taxon>
        <taxon>Actinomycetota</taxon>
        <taxon>Actinomycetes</taxon>
        <taxon>Micrococcales</taxon>
        <taxon>Microbacteriaceae</taxon>
        <taxon>Microbacterium</taxon>
    </lineage>
</organism>
<evidence type="ECO:0000313" key="3">
    <source>
        <dbReference type="Proteomes" id="UP000777440"/>
    </source>
</evidence>
<dbReference type="EMBL" id="JAEUAX010000011">
    <property type="protein sequence ID" value="MBW9111411.1"/>
    <property type="molecule type" value="Genomic_DNA"/>
</dbReference>
<evidence type="ECO:0000256" key="1">
    <source>
        <dbReference type="SAM" id="Phobius"/>
    </source>
</evidence>
<comment type="caution">
    <text evidence="2">The sequence shown here is derived from an EMBL/GenBank/DDBJ whole genome shotgun (WGS) entry which is preliminary data.</text>
</comment>
<keyword evidence="1" id="KW-0812">Transmembrane</keyword>
<name>A0ABS7I162_9MICO</name>
<reference evidence="2 3" key="1">
    <citation type="journal article" date="2021" name="MBio">
        <title>Poor Competitiveness of Bradyrhizobium in Pigeon Pea Root Colonization in Indian Soils.</title>
        <authorList>
            <person name="Chalasani D."/>
            <person name="Basu A."/>
            <person name="Pullabhotla S.V.S.R.N."/>
            <person name="Jorrin B."/>
            <person name="Neal A.L."/>
            <person name="Poole P.S."/>
            <person name="Podile A.R."/>
            <person name="Tkacz A."/>
        </authorList>
    </citation>
    <scope>NUCLEOTIDE SEQUENCE [LARGE SCALE GENOMIC DNA]</scope>
    <source>
        <strain evidence="2 3">HU12</strain>
    </source>
</reference>
<dbReference type="RefSeq" id="WP_220340366.1">
    <property type="nucleotide sequence ID" value="NZ_JAEUAX010000011.1"/>
</dbReference>
<accession>A0ABS7I162</accession>
<sequence length="133" mass="14559">MDGAVHPTLLESISAWVLVVSFTLSLLYELWRATAKAGVSSYDSMRAFVQGLWLYALAAIVIGLLFAGVPFAAWIGLVFSALVILVSIFFYNPKMMPARKPGLFDWFEDLVYTGLAFVTVALLTLEVSGFALT</sequence>